<name>A0ABR4HG90_9EURO</name>
<feature type="compositionally biased region" description="Low complexity" evidence="1">
    <location>
        <begin position="153"/>
        <end position="168"/>
    </location>
</feature>
<feature type="compositionally biased region" description="Polar residues" evidence="1">
    <location>
        <begin position="117"/>
        <end position="127"/>
    </location>
</feature>
<reference evidence="2 3" key="1">
    <citation type="submission" date="2024-07" db="EMBL/GenBank/DDBJ databases">
        <title>Section-level genome sequencing and comparative genomics of Aspergillus sections Usti and Cavernicolus.</title>
        <authorList>
            <consortium name="Lawrence Berkeley National Laboratory"/>
            <person name="Nybo J.L."/>
            <person name="Vesth T.C."/>
            <person name="Theobald S."/>
            <person name="Frisvad J.C."/>
            <person name="Larsen T.O."/>
            <person name="Kjaerboelling I."/>
            <person name="Rothschild-Mancinelli K."/>
            <person name="Lyhne E.K."/>
            <person name="Kogle M.E."/>
            <person name="Barry K."/>
            <person name="Clum A."/>
            <person name="Na H."/>
            <person name="Ledsgaard L."/>
            <person name="Lin J."/>
            <person name="Lipzen A."/>
            <person name="Kuo A."/>
            <person name="Riley R."/>
            <person name="Mondo S."/>
            <person name="Labutti K."/>
            <person name="Haridas S."/>
            <person name="Pangalinan J."/>
            <person name="Salamov A.A."/>
            <person name="Simmons B.A."/>
            <person name="Magnuson J.K."/>
            <person name="Chen J."/>
            <person name="Drula E."/>
            <person name="Henrissat B."/>
            <person name="Wiebenga A."/>
            <person name="Lubbers R.J."/>
            <person name="Gomes A.C."/>
            <person name="Makela M.R."/>
            <person name="Stajich J."/>
            <person name="Grigoriev I.V."/>
            <person name="Mortensen U.H."/>
            <person name="De Vries R.P."/>
            <person name="Baker S.E."/>
            <person name="Andersen M.R."/>
        </authorList>
    </citation>
    <scope>NUCLEOTIDE SEQUENCE [LARGE SCALE GENOMIC DNA]</scope>
    <source>
        <strain evidence="2 3">CBS 588.65</strain>
    </source>
</reference>
<keyword evidence="3" id="KW-1185">Reference proteome</keyword>
<feature type="compositionally biased region" description="Low complexity" evidence="1">
    <location>
        <begin position="193"/>
        <end position="203"/>
    </location>
</feature>
<dbReference type="Proteomes" id="UP001610334">
    <property type="component" value="Unassembled WGS sequence"/>
</dbReference>
<dbReference type="EMBL" id="JBFXLT010000033">
    <property type="protein sequence ID" value="KAL2814503.1"/>
    <property type="molecule type" value="Genomic_DNA"/>
</dbReference>
<proteinExistence type="predicted"/>
<gene>
    <name evidence="2" type="ORF">BJX63DRAFT_431405</name>
</gene>
<evidence type="ECO:0000313" key="2">
    <source>
        <dbReference type="EMBL" id="KAL2814503.1"/>
    </source>
</evidence>
<evidence type="ECO:0000256" key="1">
    <source>
        <dbReference type="SAM" id="MobiDB-lite"/>
    </source>
</evidence>
<organism evidence="2 3">
    <name type="scientific">Aspergillus granulosus</name>
    <dbReference type="NCBI Taxonomy" id="176169"/>
    <lineage>
        <taxon>Eukaryota</taxon>
        <taxon>Fungi</taxon>
        <taxon>Dikarya</taxon>
        <taxon>Ascomycota</taxon>
        <taxon>Pezizomycotina</taxon>
        <taxon>Eurotiomycetes</taxon>
        <taxon>Eurotiomycetidae</taxon>
        <taxon>Eurotiales</taxon>
        <taxon>Aspergillaceae</taxon>
        <taxon>Aspergillus</taxon>
        <taxon>Aspergillus subgen. Nidulantes</taxon>
    </lineage>
</organism>
<feature type="region of interest" description="Disordered" evidence="1">
    <location>
        <begin position="117"/>
        <end position="220"/>
    </location>
</feature>
<accession>A0ABR4HG90</accession>
<evidence type="ECO:0000313" key="3">
    <source>
        <dbReference type="Proteomes" id="UP001610334"/>
    </source>
</evidence>
<comment type="caution">
    <text evidence="2">The sequence shown here is derived from an EMBL/GenBank/DDBJ whole genome shotgun (WGS) entry which is preliminary data.</text>
</comment>
<protein>
    <submittedName>
        <fullName evidence="2">Uncharacterized protein</fullName>
    </submittedName>
</protein>
<sequence length="220" mass="23784">MVYKTPAATDGLIIEQESSTDIRQANLACRQTVTGALAALKVEVGNNQVLKECLWAACNSPIIEILELSKFADLCRVIYNPITTKKVALKFPRYWGVKHLGKCRLHFFCTSKIRTSLNPPKDSSTSSTKHKREDHRGPSASGPQITFKQSKLAAPPSTPSSTTAAVPSHHLPKPKLHIPNFLSSNMTHPPVPSGTTTPATPATPGGGLKLKLKIGPQPKH</sequence>